<dbReference type="GO" id="GO:0016787">
    <property type="term" value="F:hydrolase activity"/>
    <property type="evidence" value="ECO:0007669"/>
    <property type="project" value="UniProtKB-KW"/>
</dbReference>
<dbReference type="EMBL" id="BMEM01000008">
    <property type="protein sequence ID" value="GGF60712.1"/>
    <property type="molecule type" value="Genomic_DNA"/>
</dbReference>
<dbReference type="PROSITE" id="PS00893">
    <property type="entry name" value="NUDIX_BOX"/>
    <property type="match status" value="1"/>
</dbReference>
<gene>
    <name evidence="6" type="ORF">GCM10011366_30720</name>
</gene>
<dbReference type="InterPro" id="IPR000086">
    <property type="entry name" value="NUDIX_hydrolase_dom"/>
</dbReference>
<keyword evidence="7" id="KW-1185">Reference proteome</keyword>
<evidence type="ECO:0000256" key="1">
    <source>
        <dbReference type="ARBA" id="ARBA00001946"/>
    </source>
</evidence>
<evidence type="ECO:0000313" key="6">
    <source>
        <dbReference type="EMBL" id="GGF60712.1"/>
    </source>
</evidence>
<keyword evidence="3 4" id="KW-0378">Hydrolase</keyword>
<dbReference type="Gene3D" id="3.90.79.10">
    <property type="entry name" value="Nucleoside Triphosphate Pyrophosphohydrolase"/>
    <property type="match status" value="1"/>
</dbReference>
<dbReference type="PRINTS" id="PR00502">
    <property type="entry name" value="NUDIXFAMILY"/>
</dbReference>
<dbReference type="RefSeq" id="WP_188432326.1">
    <property type="nucleotide sequence ID" value="NZ_BAABKH010000012.1"/>
</dbReference>
<feature type="domain" description="Nudix hydrolase" evidence="5">
    <location>
        <begin position="4"/>
        <end position="147"/>
    </location>
</feature>
<evidence type="ECO:0000256" key="4">
    <source>
        <dbReference type="RuleBase" id="RU003476"/>
    </source>
</evidence>
<dbReference type="Proteomes" id="UP000605670">
    <property type="component" value="Unassembled WGS sequence"/>
</dbReference>
<reference evidence="6" key="2">
    <citation type="submission" date="2020-09" db="EMBL/GenBank/DDBJ databases">
        <authorList>
            <person name="Sun Q."/>
            <person name="Zhou Y."/>
        </authorList>
    </citation>
    <scope>NUCLEOTIDE SEQUENCE</scope>
    <source>
        <strain evidence="6">CGMCC 1.12160</strain>
    </source>
</reference>
<evidence type="ECO:0000256" key="3">
    <source>
        <dbReference type="ARBA" id="ARBA00022801"/>
    </source>
</evidence>
<comment type="caution">
    <text evidence="6">The sequence shown here is derived from an EMBL/GenBank/DDBJ whole genome shotgun (WGS) entry which is preliminary data.</text>
</comment>
<dbReference type="InterPro" id="IPR020476">
    <property type="entry name" value="Nudix_hydrolase"/>
</dbReference>
<dbReference type="AlphaFoldDB" id="A0A917FAK7"/>
<dbReference type="SUPFAM" id="SSF55811">
    <property type="entry name" value="Nudix"/>
    <property type="match status" value="1"/>
</dbReference>
<dbReference type="PROSITE" id="PS51462">
    <property type="entry name" value="NUDIX"/>
    <property type="match status" value="1"/>
</dbReference>
<dbReference type="PANTHER" id="PTHR43046:SF14">
    <property type="entry name" value="MUTT_NUDIX FAMILY PROTEIN"/>
    <property type="match status" value="1"/>
</dbReference>
<dbReference type="InterPro" id="IPR015797">
    <property type="entry name" value="NUDIX_hydrolase-like_dom_sf"/>
</dbReference>
<name>A0A917FAK7_9MICO</name>
<comment type="cofactor">
    <cofactor evidence="1">
        <name>Mg(2+)</name>
        <dbReference type="ChEBI" id="CHEBI:18420"/>
    </cofactor>
</comment>
<dbReference type="Pfam" id="PF00293">
    <property type="entry name" value="NUDIX"/>
    <property type="match status" value="1"/>
</dbReference>
<organism evidence="6 7">
    <name type="scientific">Ornithinimicrobium tianjinense</name>
    <dbReference type="NCBI Taxonomy" id="1195761"/>
    <lineage>
        <taxon>Bacteria</taxon>
        <taxon>Bacillati</taxon>
        <taxon>Actinomycetota</taxon>
        <taxon>Actinomycetes</taxon>
        <taxon>Micrococcales</taxon>
        <taxon>Ornithinimicrobiaceae</taxon>
        <taxon>Ornithinimicrobium</taxon>
    </lineage>
</organism>
<sequence length="151" mass="16759">MDFDTRVGCYAWIERDGQVLLPHWREWAATGREHSGWTLPGGGMEAGEAPEECCLREVREETGLEVRLSRLLGVRNHWVAAEDRIHHADRGRPLQGLQVVYLAEVTGGTLTVEVDGSTDDVRWVPLEQLPGLRTVSLVDAAAGWASAHRIP</sequence>
<dbReference type="InterPro" id="IPR020084">
    <property type="entry name" value="NUDIX_hydrolase_CS"/>
</dbReference>
<dbReference type="CDD" id="cd02883">
    <property type="entry name" value="NUDIX_Hydrolase"/>
    <property type="match status" value="1"/>
</dbReference>
<evidence type="ECO:0000259" key="5">
    <source>
        <dbReference type="PROSITE" id="PS51462"/>
    </source>
</evidence>
<evidence type="ECO:0000313" key="7">
    <source>
        <dbReference type="Proteomes" id="UP000605670"/>
    </source>
</evidence>
<comment type="similarity">
    <text evidence="2 4">Belongs to the Nudix hydrolase family.</text>
</comment>
<proteinExistence type="inferred from homology"/>
<evidence type="ECO:0000256" key="2">
    <source>
        <dbReference type="ARBA" id="ARBA00005582"/>
    </source>
</evidence>
<dbReference type="PANTHER" id="PTHR43046">
    <property type="entry name" value="GDP-MANNOSE MANNOSYL HYDROLASE"/>
    <property type="match status" value="1"/>
</dbReference>
<reference evidence="6" key="1">
    <citation type="journal article" date="2014" name="Int. J. Syst. Evol. Microbiol.">
        <title>Complete genome sequence of Corynebacterium casei LMG S-19264T (=DSM 44701T), isolated from a smear-ripened cheese.</title>
        <authorList>
            <consortium name="US DOE Joint Genome Institute (JGI-PGF)"/>
            <person name="Walter F."/>
            <person name="Albersmeier A."/>
            <person name="Kalinowski J."/>
            <person name="Ruckert C."/>
        </authorList>
    </citation>
    <scope>NUCLEOTIDE SEQUENCE</scope>
    <source>
        <strain evidence="6">CGMCC 1.12160</strain>
    </source>
</reference>
<protein>
    <recommendedName>
        <fullName evidence="5">Nudix hydrolase domain-containing protein</fullName>
    </recommendedName>
</protein>
<accession>A0A917FAK7</accession>